<reference evidence="3" key="1">
    <citation type="journal article" date="2019" name="Int. J. Syst. Evol. Microbiol.">
        <title>The Global Catalogue of Microorganisms (GCM) 10K type strain sequencing project: providing services to taxonomists for standard genome sequencing and annotation.</title>
        <authorList>
            <consortium name="The Broad Institute Genomics Platform"/>
            <consortium name="The Broad Institute Genome Sequencing Center for Infectious Disease"/>
            <person name="Wu L."/>
            <person name="Ma J."/>
        </authorList>
    </citation>
    <scope>NUCLEOTIDE SEQUENCE [LARGE SCALE GENOMIC DNA]</scope>
    <source>
        <strain evidence="3">CCUG 49018</strain>
    </source>
</reference>
<evidence type="ECO:0000313" key="2">
    <source>
        <dbReference type="EMBL" id="MFD1237127.1"/>
    </source>
</evidence>
<feature type="chain" id="PRO_5046793666" description="Secreted protein" evidence="1">
    <location>
        <begin position="30"/>
        <end position="130"/>
    </location>
</feature>
<dbReference type="EMBL" id="JBHTMB010000269">
    <property type="protein sequence ID" value="MFD1237127.1"/>
    <property type="molecule type" value="Genomic_DNA"/>
</dbReference>
<evidence type="ECO:0008006" key="4">
    <source>
        <dbReference type="Google" id="ProtNLM"/>
    </source>
</evidence>
<protein>
    <recommendedName>
        <fullName evidence="4">Secreted protein</fullName>
    </recommendedName>
</protein>
<proteinExistence type="predicted"/>
<evidence type="ECO:0000313" key="3">
    <source>
        <dbReference type="Proteomes" id="UP001597182"/>
    </source>
</evidence>
<accession>A0ABW3VPP0</accession>
<gene>
    <name evidence="2" type="ORF">ACFQ34_27895</name>
</gene>
<dbReference type="RefSeq" id="WP_103380013.1">
    <property type="nucleotide sequence ID" value="NZ_BAABKS010000053.1"/>
</dbReference>
<keyword evidence="3" id="KW-1185">Reference proteome</keyword>
<dbReference type="Proteomes" id="UP001597182">
    <property type="component" value="Unassembled WGS sequence"/>
</dbReference>
<evidence type="ECO:0000256" key="1">
    <source>
        <dbReference type="SAM" id="SignalP"/>
    </source>
</evidence>
<name>A0ABW3VPP0_9PSEU</name>
<sequence length="130" mass="13364">MRVNRWVGGLVAAGVATGALVVGTGTAFADAPPPSTAAASAGPATQRTCTDRIPALLARIDKVTARITGDAATRGSTAWLKDKESKARAAGDGALADLLDARVAHRQDRLDQLAAAKRTVQDIQQKDCSS</sequence>
<comment type="caution">
    <text evidence="2">The sequence shown here is derived from an EMBL/GenBank/DDBJ whole genome shotgun (WGS) entry which is preliminary data.</text>
</comment>
<keyword evidence="1" id="KW-0732">Signal</keyword>
<organism evidence="2 3">
    <name type="scientific">Pseudonocardia benzenivorans</name>
    <dbReference type="NCBI Taxonomy" id="228005"/>
    <lineage>
        <taxon>Bacteria</taxon>
        <taxon>Bacillati</taxon>
        <taxon>Actinomycetota</taxon>
        <taxon>Actinomycetes</taxon>
        <taxon>Pseudonocardiales</taxon>
        <taxon>Pseudonocardiaceae</taxon>
        <taxon>Pseudonocardia</taxon>
    </lineage>
</organism>
<feature type="signal peptide" evidence="1">
    <location>
        <begin position="1"/>
        <end position="29"/>
    </location>
</feature>